<name>A0A9X3UFC5_9HYPH</name>
<dbReference type="PANTHER" id="PTHR12526:SF640">
    <property type="entry name" value="COLANIC ACID BIOSYNTHESIS GLYCOSYLTRANSFERASE WCAL-RELATED"/>
    <property type="match status" value="1"/>
</dbReference>
<dbReference type="EMBL" id="JAPJZI010000001">
    <property type="protein sequence ID" value="MDA5397384.1"/>
    <property type="molecule type" value="Genomic_DNA"/>
</dbReference>
<dbReference type="Gene3D" id="3.40.50.2000">
    <property type="entry name" value="Glycogen Phosphorylase B"/>
    <property type="match status" value="1"/>
</dbReference>
<dbReference type="Pfam" id="PF00534">
    <property type="entry name" value="Glycos_transf_1"/>
    <property type="match status" value="1"/>
</dbReference>
<dbReference type="RefSeq" id="WP_267988847.1">
    <property type="nucleotide sequence ID" value="NZ_JAPJZI010000001.1"/>
</dbReference>
<comment type="similarity">
    <text evidence="1">Belongs to the glycosyltransferase group 1 family. Glycosyltransferase 4 subfamily.</text>
</comment>
<evidence type="ECO:0000256" key="1">
    <source>
        <dbReference type="ARBA" id="ARBA00009481"/>
    </source>
</evidence>
<keyword evidence="2" id="KW-0328">Glycosyltransferase</keyword>
<dbReference type="SUPFAM" id="SSF53756">
    <property type="entry name" value="UDP-Glycosyltransferase/glycogen phosphorylase"/>
    <property type="match status" value="1"/>
</dbReference>
<reference evidence="5" key="1">
    <citation type="submission" date="2022-11" db="EMBL/GenBank/DDBJ databases">
        <title>Draft genome sequence of Hoeflea poritis E7-10 and Hoeflea prorocentri PM5-8, separated from scleractinian coral Porites lutea and marine dinoflagellate.</title>
        <authorList>
            <person name="Zhang G."/>
            <person name="Wei Q."/>
            <person name="Cai L."/>
        </authorList>
    </citation>
    <scope>NUCLEOTIDE SEQUENCE</scope>
    <source>
        <strain evidence="5">PM5-8</strain>
    </source>
</reference>
<evidence type="ECO:0000256" key="3">
    <source>
        <dbReference type="ARBA" id="ARBA00022679"/>
    </source>
</evidence>
<dbReference type="Proteomes" id="UP001151234">
    <property type="component" value="Unassembled WGS sequence"/>
</dbReference>
<sequence>MADHPELIVTNMHRNFTGVSSTAAAVARLQAGRYDMRLVGRALTGCPAPISSWKAFSLSRKPPAGRSHILWHVRRNNEMRAALFARDLLKLPVRIVFTSAAKRRHSALPRWLISRMDAVIATTDEAAALVPNVRAIVHHGVDTGRFHPADDRDEAWRATGYPGRLGIATIGRIRPEKGTDLFVDAMIRLLPDLPDATALVIGKATPQHRAFAADLQRRIDAAGLSKRIVFTGELPAEETAGLIRALSLLVAPPRYEGYGMTPLEAMASGVPIVASRTGFFARFVDEDKAGTIVSKVDAASLSQAVRDLIDNPMELALKSSNARNRAVEQFGIEREIDGLHNVYETLWNGS</sequence>
<dbReference type="CDD" id="cd03801">
    <property type="entry name" value="GT4_PimA-like"/>
    <property type="match status" value="1"/>
</dbReference>
<dbReference type="AlphaFoldDB" id="A0A9X3UFC5"/>
<comment type="caution">
    <text evidence="5">The sequence shown here is derived from an EMBL/GenBank/DDBJ whole genome shotgun (WGS) entry which is preliminary data.</text>
</comment>
<evidence type="ECO:0000313" key="6">
    <source>
        <dbReference type="Proteomes" id="UP001151234"/>
    </source>
</evidence>
<organism evidence="5 6">
    <name type="scientific">Hoeflea prorocentri</name>
    <dbReference type="NCBI Taxonomy" id="1922333"/>
    <lineage>
        <taxon>Bacteria</taxon>
        <taxon>Pseudomonadati</taxon>
        <taxon>Pseudomonadota</taxon>
        <taxon>Alphaproteobacteria</taxon>
        <taxon>Hyphomicrobiales</taxon>
        <taxon>Rhizobiaceae</taxon>
        <taxon>Hoeflea</taxon>
    </lineage>
</organism>
<accession>A0A9X3UFC5</accession>
<gene>
    <name evidence="5" type="ORF">OQ273_02255</name>
</gene>
<evidence type="ECO:0000259" key="4">
    <source>
        <dbReference type="Pfam" id="PF00534"/>
    </source>
</evidence>
<keyword evidence="3" id="KW-0808">Transferase</keyword>
<feature type="domain" description="Glycosyl transferase family 1" evidence="4">
    <location>
        <begin position="167"/>
        <end position="319"/>
    </location>
</feature>
<protein>
    <submittedName>
        <fullName evidence="5">Glycosyltransferase family 4 protein</fullName>
    </submittedName>
</protein>
<evidence type="ECO:0000256" key="2">
    <source>
        <dbReference type="ARBA" id="ARBA00022676"/>
    </source>
</evidence>
<dbReference type="InterPro" id="IPR001296">
    <property type="entry name" value="Glyco_trans_1"/>
</dbReference>
<evidence type="ECO:0000313" key="5">
    <source>
        <dbReference type="EMBL" id="MDA5397384.1"/>
    </source>
</evidence>
<proteinExistence type="inferred from homology"/>
<dbReference type="GO" id="GO:0016757">
    <property type="term" value="F:glycosyltransferase activity"/>
    <property type="evidence" value="ECO:0007669"/>
    <property type="project" value="UniProtKB-KW"/>
</dbReference>
<dbReference type="PANTHER" id="PTHR12526">
    <property type="entry name" value="GLYCOSYLTRANSFERASE"/>
    <property type="match status" value="1"/>
</dbReference>
<keyword evidence="6" id="KW-1185">Reference proteome</keyword>